<gene>
    <name evidence="7" type="primary">ispD</name>
    <name evidence="8" type="ORF">AAM4_1403</name>
</gene>
<dbReference type="UniPathway" id="UPA00056">
    <property type="reaction ID" value="UER00093"/>
</dbReference>
<comment type="pathway">
    <text evidence="2 7">Isoprenoid biosynthesis; isopentenyl diphosphate biosynthesis via DXP pathway; isopentenyl diphosphate from 1-deoxy-D-xylulose 5-phosphate: step 2/6.</text>
</comment>
<evidence type="ECO:0000256" key="2">
    <source>
        <dbReference type="ARBA" id="ARBA00004787"/>
    </source>
</evidence>
<dbReference type="InterPro" id="IPR050088">
    <property type="entry name" value="IspD/TarI_cytidylyltransf_bact"/>
</dbReference>
<dbReference type="HAMAP" id="MF_00108">
    <property type="entry name" value="IspD"/>
    <property type="match status" value="1"/>
</dbReference>
<dbReference type="Pfam" id="PF01128">
    <property type="entry name" value="IspD"/>
    <property type="match status" value="1"/>
</dbReference>
<dbReference type="InterPro" id="IPR018294">
    <property type="entry name" value="ISPD_synthase_CS"/>
</dbReference>
<dbReference type="CDD" id="cd02516">
    <property type="entry name" value="CDP-ME_synthetase"/>
    <property type="match status" value="1"/>
</dbReference>
<evidence type="ECO:0000256" key="5">
    <source>
        <dbReference type="ARBA" id="ARBA00022695"/>
    </source>
</evidence>
<organism evidence="8">
    <name type="scientific">Actinomyces succiniciruminis</name>
    <dbReference type="NCBI Taxonomy" id="1522002"/>
    <lineage>
        <taxon>Bacteria</taxon>
        <taxon>Bacillati</taxon>
        <taxon>Actinomycetota</taxon>
        <taxon>Actinomycetes</taxon>
        <taxon>Actinomycetales</taxon>
        <taxon>Actinomycetaceae</taxon>
        <taxon>Actinomyces</taxon>
    </lineage>
</organism>
<name>A0A1L7RBH7_9ACTO</name>
<comment type="similarity">
    <text evidence="3 7">Belongs to the IspD/TarI cytidylyltransferase family. IspD subfamily.</text>
</comment>
<feature type="site" description="Positions MEP for the nucleophilic attack" evidence="7">
    <location>
        <position position="169"/>
    </location>
</feature>
<evidence type="ECO:0000256" key="1">
    <source>
        <dbReference type="ARBA" id="ARBA00001282"/>
    </source>
</evidence>
<dbReference type="EMBL" id="LK995498">
    <property type="protein sequence ID" value="CED91235.1"/>
    <property type="molecule type" value="Genomic_DNA"/>
</dbReference>
<dbReference type="PROSITE" id="PS01295">
    <property type="entry name" value="ISPD"/>
    <property type="match status" value="1"/>
</dbReference>
<dbReference type="GO" id="GO:0050518">
    <property type="term" value="F:2-C-methyl-D-erythritol 4-phosphate cytidylyltransferase activity"/>
    <property type="evidence" value="ECO:0007669"/>
    <property type="project" value="UniProtKB-UniRule"/>
</dbReference>
<comment type="catalytic activity">
    <reaction evidence="1 7">
        <text>2-C-methyl-D-erythritol 4-phosphate + CTP + H(+) = 4-CDP-2-C-methyl-D-erythritol + diphosphate</text>
        <dbReference type="Rhea" id="RHEA:13429"/>
        <dbReference type="ChEBI" id="CHEBI:15378"/>
        <dbReference type="ChEBI" id="CHEBI:33019"/>
        <dbReference type="ChEBI" id="CHEBI:37563"/>
        <dbReference type="ChEBI" id="CHEBI:57823"/>
        <dbReference type="ChEBI" id="CHEBI:58262"/>
        <dbReference type="EC" id="2.7.7.60"/>
    </reaction>
</comment>
<evidence type="ECO:0000256" key="4">
    <source>
        <dbReference type="ARBA" id="ARBA00022679"/>
    </source>
</evidence>
<dbReference type="EC" id="2.7.7.60" evidence="7"/>
<feature type="site" description="Transition state stabilizer" evidence="7">
    <location>
        <position position="28"/>
    </location>
</feature>
<keyword evidence="5 7" id="KW-0548">Nucleotidyltransferase</keyword>
<sequence length="250" mass="25526">MSDKTAGIAVAVLTAAGSGTRLGARGPKALVEVGGESLLHRATRGLLASDLINHITITAPGAEVDRFTAEVADLTGEGAIAVVPGSPDSRQASVALGLEAALKARPEAEVVLVHDAARALTPPDLIRRIVAAVRAGHDAVVPGLPVVDTVKEVAGAGEQVERVVGTPDRARLRAIQTPQGFARVTLEAAHRLGALRAADEAHAARDDAALVEAMGGQVVVVAGDPLALKVTTPLDLALAEVLARRESIRS</sequence>
<feature type="site" description="Transition state stabilizer" evidence="7">
    <location>
        <position position="21"/>
    </location>
</feature>
<comment type="function">
    <text evidence="7">Catalyzes the formation of 4-diphosphocytidyl-2-C-methyl-D-erythritol from CTP and 2-C-methyl-D-erythritol 4-phosphate (MEP).</text>
</comment>
<dbReference type="InterPro" id="IPR034683">
    <property type="entry name" value="IspD/TarI"/>
</dbReference>
<evidence type="ECO:0000313" key="8">
    <source>
        <dbReference type="EMBL" id="CED91235.1"/>
    </source>
</evidence>
<reference evidence="8" key="1">
    <citation type="submission" date="2014-07" db="EMBL/GenBank/DDBJ databases">
        <authorList>
            <person name="Zhang J.E."/>
            <person name="Yang H."/>
            <person name="Guo J."/>
            <person name="Deng Z."/>
            <person name="Luo H."/>
            <person name="Luo M."/>
            <person name="Zhao B."/>
        </authorList>
    </citation>
    <scope>NUCLEOTIDE SEQUENCE</scope>
    <source>
        <strain evidence="8">AM4</strain>
    </source>
</reference>
<dbReference type="PANTHER" id="PTHR32125:SF4">
    <property type="entry name" value="2-C-METHYL-D-ERYTHRITOL 4-PHOSPHATE CYTIDYLYLTRANSFERASE, CHLOROPLASTIC"/>
    <property type="match status" value="1"/>
</dbReference>
<evidence type="ECO:0000256" key="7">
    <source>
        <dbReference type="HAMAP-Rule" id="MF_00108"/>
    </source>
</evidence>
<keyword evidence="6 7" id="KW-0414">Isoprene biosynthesis</keyword>
<accession>A0A1L7RBH7</accession>
<dbReference type="SUPFAM" id="SSF53448">
    <property type="entry name" value="Nucleotide-diphospho-sugar transferases"/>
    <property type="match status" value="1"/>
</dbReference>
<proteinExistence type="inferred from homology"/>
<dbReference type="PANTHER" id="PTHR32125">
    <property type="entry name" value="2-C-METHYL-D-ERYTHRITOL 4-PHOSPHATE CYTIDYLYLTRANSFERASE, CHLOROPLASTIC"/>
    <property type="match status" value="1"/>
</dbReference>
<dbReference type="AlphaFoldDB" id="A0A1L7RBH7"/>
<dbReference type="GO" id="GO:0019288">
    <property type="term" value="P:isopentenyl diphosphate biosynthetic process, methylerythritol 4-phosphate pathway"/>
    <property type="evidence" value="ECO:0007669"/>
    <property type="project" value="UniProtKB-UniRule"/>
</dbReference>
<keyword evidence="4 7" id="KW-0808">Transferase</keyword>
<dbReference type="RefSeq" id="WP_210580038.1">
    <property type="nucleotide sequence ID" value="NZ_LK995498.1"/>
</dbReference>
<protein>
    <recommendedName>
        <fullName evidence="7">2-C-methyl-D-erythritol 4-phosphate cytidylyltransferase</fullName>
        <ecNumber evidence="7">2.7.7.60</ecNumber>
    </recommendedName>
    <alternativeName>
        <fullName evidence="7">4-diphosphocytidyl-2C-methyl-D-erythritol synthase</fullName>
    </alternativeName>
    <alternativeName>
        <fullName evidence="7">MEP cytidylyltransferase</fullName>
        <shortName evidence="7">MCT</shortName>
    </alternativeName>
</protein>
<feature type="site" description="Positions MEP for the nucleophilic attack" evidence="7">
    <location>
        <position position="229"/>
    </location>
</feature>
<dbReference type="Gene3D" id="3.90.550.10">
    <property type="entry name" value="Spore Coat Polysaccharide Biosynthesis Protein SpsA, Chain A"/>
    <property type="match status" value="1"/>
</dbReference>
<evidence type="ECO:0000256" key="3">
    <source>
        <dbReference type="ARBA" id="ARBA00009789"/>
    </source>
</evidence>
<dbReference type="InterPro" id="IPR029044">
    <property type="entry name" value="Nucleotide-diphossugar_trans"/>
</dbReference>
<dbReference type="InterPro" id="IPR001228">
    <property type="entry name" value="IspD"/>
</dbReference>
<evidence type="ECO:0000256" key="6">
    <source>
        <dbReference type="ARBA" id="ARBA00023229"/>
    </source>
</evidence>